<dbReference type="OrthoDB" id="996998at2759"/>
<feature type="domain" description="DUF4283" evidence="1">
    <location>
        <begin position="32"/>
        <end position="104"/>
    </location>
</feature>
<dbReference type="EMBL" id="JAHUZN010000008">
    <property type="protein sequence ID" value="KAG8484825.1"/>
    <property type="molecule type" value="Genomic_DNA"/>
</dbReference>
<dbReference type="Pfam" id="PF14111">
    <property type="entry name" value="DUF4283"/>
    <property type="match status" value="1"/>
</dbReference>
<comment type="caution">
    <text evidence="2">The sequence shown here is derived from an EMBL/GenBank/DDBJ whole genome shotgun (WGS) entry which is preliminary data.</text>
</comment>
<evidence type="ECO:0000259" key="1">
    <source>
        <dbReference type="Pfam" id="PF14111"/>
    </source>
</evidence>
<proteinExistence type="predicted"/>
<name>A0A8J5YXM8_9ROSI</name>
<protein>
    <recommendedName>
        <fullName evidence="1">DUF4283 domain-containing protein</fullName>
    </recommendedName>
</protein>
<evidence type="ECO:0000313" key="2">
    <source>
        <dbReference type="EMBL" id="KAG8484825.1"/>
    </source>
</evidence>
<accession>A0A8J5YXM8</accession>
<dbReference type="PANTHER" id="PTHR31286">
    <property type="entry name" value="GLYCINE-RICH CELL WALL STRUCTURAL PROTEIN 1.8-LIKE"/>
    <property type="match status" value="1"/>
</dbReference>
<dbReference type="Proteomes" id="UP000701853">
    <property type="component" value="Chromosome 8"/>
</dbReference>
<reference evidence="2 3" key="1">
    <citation type="journal article" date="2021" name="bioRxiv">
        <title>The Gossypium anomalum genome as a resource for cotton improvement and evolutionary analysis of hybrid incompatibility.</title>
        <authorList>
            <person name="Grover C.E."/>
            <person name="Yuan D."/>
            <person name="Arick M.A."/>
            <person name="Miller E.R."/>
            <person name="Hu G."/>
            <person name="Peterson D.G."/>
            <person name="Wendel J.F."/>
            <person name="Udall J.A."/>
        </authorList>
    </citation>
    <scope>NUCLEOTIDE SEQUENCE [LARGE SCALE GENOMIC DNA]</scope>
    <source>
        <strain evidence="2">JFW-Udall</strain>
        <tissue evidence="2">Leaf</tissue>
    </source>
</reference>
<dbReference type="InterPro" id="IPR040256">
    <property type="entry name" value="At4g02000-like"/>
</dbReference>
<sequence>MDERSEVALLEKELIKLTVESSLVILSKSPTLICSVWTKKTYNPDSLRAQLRSVRKTKKKFEILIVGQNLFMISFEDEEDLEQILECRPWLFHKQLIIFDRLTKPIEMNKIKLVSSPYWVKAGPCPPECDKKDLMHAIGSTFGGVIRSEIKEEFCRIKVNLNVQKQLRNGVFISPSDKEKI</sequence>
<keyword evidence="3" id="KW-1185">Reference proteome</keyword>
<dbReference type="AlphaFoldDB" id="A0A8J5YXM8"/>
<dbReference type="InterPro" id="IPR025558">
    <property type="entry name" value="DUF4283"/>
</dbReference>
<gene>
    <name evidence="2" type="ORF">CXB51_021533</name>
</gene>
<evidence type="ECO:0000313" key="3">
    <source>
        <dbReference type="Proteomes" id="UP000701853"/>
    </source>
</evidence>
<dbReference type="PANTHER" id="PTHR31286:SF167">
    <property type="entry name" value="OS09G0268800 PROTEIN"/>
    <property type="match status" value="1"/>
</dbReference>
<organism evidence="2 3">
    <name type="scientific">Gossypium anomalum</name>
    <dbReference type="NCBI Taxonomy" id="47600"/>
    <lineage>
        <taxon>Eukaryota</taxon>
        <taxon>Viridiplantae</taxon>
        <taxon>Streptophyta</taxon>
        <taxon>Embryophyta</taxon>
        <taxon>Tracheophyta</taxon>
        <taxon>Spermatophyta</taxon>
        <taxon>Magnoliopsida</taxon>
        <taxon>eudicotyledons</taxon>
        <taxon>Gunneridae</taxon>
        <taxon>Pentapetalae</taxon>
        <taxon>rosids</taxon>
        <taxon>malvids</taxon>
        <taxon>Malvales</taxon>
        <taxon>Malvaceae</taxon>
        <taxon>Malvoideae</taxon>
        <taxon>Gossypium</taxon>
    </lineage>
</organism>